<evidence type="ECO:0000313" key="5">
    <source>
        <dbReference type="EMBL" id="SEF88929.1"/>
    </source>
</evidence>
<dbReference type="InterPro" id="IPR050508">
    <property type="entry name" value="Methyltransf_Superfamily"/>
</dbReference>
<evidence type="ECO:0000256" key="2">
    <source>
        <dbReference type="ARBA" id="ARBA00022679"/>
    </source>
</evidence>
<dbReference type="PANTHER" id="PTHR42912:SF80">
    <property type="entry name" value="METHYLTRANSFERASE DOMAIN-CONTAINING PROTEIN"/>
    <property type="match status" value="1"/>
</dbReference>
<dbReference type="SUPFAM" id="SSF53335">
    <property type="entry name" value="S-adenosyl-L-methionine-dependent methyltransferases"/>
    <property type="match status" value="1"/>
</dbReference>
<dbReference type="CDD" id="cd02440">
    <property type="entry name" value="AdoMet_MTases"/>
    <property type="match status" value="1"/>
</dbReference>
<protein>
    <submittedName>
        <fullName evidence="5">Ubiquinone/menaquinone biosynthesis C-methylase UbiE</fullName>
    </submittedName>
</protein>
<dbReference type="InterPro" id="IPR023576">
    <property type="entry name" value="UbiE/COQ5_MeTrFase_CS"/>
</dbReference>
<dbReference type="PANTHER" id="PTHR42912">
    <property type="entry name" value="METHYLTRANSFERASE"/>
    <property type="match status" value="1"/>
</dbReference>
<keyword evidence="1 5" id="KW-0489">Methyltransferase</keyword>
<dbReference type="InterPro" id="IPR029063">
    <property type="entry name" value="SAM-dependent_MTases_sf"/>
</dbReference>
<dbReference type="Pfam" id="PF13649">
    <property type="entry name" value="Methyltransf_25"/>
    <property type="match status" value="1"/>
</dbReference>
<dbReference type="RefSeq" id="WP_103966659.1">
    <property type="nucleotide sequence ID" value="NZ_FNUX01000013.1"/>
</dbReference>
<dbReference type="EMBL" id="FNUX01000013">
    <property type="protein sequence ID" value="SEF88929.1"/>
    <property type="molecule type" value="Genomic_DNA"/>
</dbReference>
<evidence type="ECO:0000313" key="6">
    <source>
        <dbReference type="Proteomes" id="UP000236753"/>
    </source>
</evidence>
<dbReference type="PROSITE" id="PS01184">
    <property type="entry name" value="UBIE_2"/>
    <property type="match status" value="1"/>
</dbReference>
<dbReference type="Proteomes" id="UP000236753">
    <property type="component" value="Unassembled WGS sequence"/>
</dbReference>
<gene>
    <name evidence="5" type="ORF">SAMN05216334_11372</name>
</gene>
<evidence type="ECO:0000256" key="1">
    <source>
        <dbReference type="ARBA" id="ARBA00022603"/>
    </source>
</evidence>
<keyword evidence="3" id="KW-0949">S-adenosyl-L-methionine</keyword>
<sequence>MKKRSGYIPALHYHWLTRWYDPMMRWFFPESGINADLIAQAPIQSEQTVLDAGCGTGTLALLMKQAHPDVAVHGLDIDAEILRIAQRKAAQAGQSILWRQGTATCLPYPDQSVEHVFASLLLHHLARQDKQHMLREAFRVLKPGGALHVADFGRPHDFSMRLISWLMRWFEEIHDNVLGLLPVFMTDAGFHPVETITHYRTVAGTIALYRAVKPLRRDGFCAAK</sequence>
<dbReference type="GO" id="GO:0032259">
    <property type="term" value="P:methylation"/>
    <property type="evidence" value="ECO:0007669"/>
    <property type="project" value="UniProtKB-KW"/>
</dbReference>
<dbReference type="Gene3D" id="3.40.50.150">
    <property type="entry name" value="Vaccinia Virus protein VP39"/>
    <property type="match status" value="1"/>
</dbReference>
<accession>A0A1H5VNP9</accession>
<keyword evidence="5" id="KW-0830">Ubiquinone</keyword>
<dbReference type="OrthoDB" id="8595155at2"/>
<proteinExistence type="predicted"/>
<evidence type="ECO:0000259" key="4">
    <source>
        <dbReference type="Pfam" id="PF13649"/>
    </source>
</evidence>
<evidence type="ECO:0000256" key="3">
    <source>
        <dbReference type="ARBA" id="ARBA00022691"/>
    </source>
</evidence>
<organism evidence="5 6">
    <name type="scientific">Nitrosomonas ureae</name>
    <dbReference type="NCBI Taxonomy" id="44577"/>
    <lineage>
        <taxon>Bacteria</taxon>
        <taxon>Pseudomonadati</taxon>
        <taxon>Pseudomonadota</taxon>
        <taxon>Betaproteobacteria</taxon>
        <taxon>Nitrosomonadales</taxon>
        <taxon>Nitrosomonadaceae</taxon>
        <taxon>Nitrosomonas</taxon>
    </lineage>
</organism>
<dbReference type="AlphaFoldDB" id="A0A1H5VNP9"/>
<reference evidence="5 6" key="1">
    <citation type="submission" date="2016-10" db="EMBL/GenBank/DDBJ databases">
        <authorList>
            <person name="de Groot N.N."/>
        </authorList>
    </citation>
    <scope>NUCLEOTIDE SEQUENCE [LARGE SCALE GENOMIC DNA]</scope>
    <source>
        <strain evidence="5 6">Nm13</strain>
    </source>
</reference>
<dbReference type="InterPro" id="IPR041698">
    <property type="entry name" value="Methyltransf_25"/>
</dbReference>
<keyword evidence="2" id="KW-0808">Transferase</keyword>
<feature type="domain" description="Methyltransferase" evidence="4">
    <location>
        <begin position="49"/>
        <end position="145"/>
    </location>
</feature>
<name>A0A1H5VNP9_9PROT</name>
<dbReference type="GO" id="GO:0008168">
    <property type="term" value="F:methyltransferase activity"/>
    <property type="evidence" value="ECO:0007669"/>
    <property type="project" value="UniProtKB-KW"/>
</dbReference>